<dbReference type="PROSITE" id="PS50042">
    <property type="entry name" value="CNMP_BINDING_3"/>
    <property type="match status" value="2"/>
</dbReference>
<evidence type="ECO:0000313" key="6">
    <source>
        <dbReference type="Proteomes" id="UP000030745"/>
    </source>
</evidence>
<dbReference type="InterPro" id="IPR014710">
    <property type="entry name" value="RmlC-like_jellyroll"/>
</dbReference>
<name>A0A067BSH1_SAPPC</name>
<dbReference type="Pfam" id="PF00027">
    <property type="entry name" value="cNMP_binding"/>
    <property type="match status" value="1"/>
</dbReference>
<feature type="transmembrane region" description="Helical" evidence="2">
    <location>
        <begin position="725"/>
        <end position="743"/>
    </location>
</feature>
<keyword evidence="2" id="KW-0812">Transmembrane</keyword>
<evidence type="ECO:0000256" key="1">
    <source>
        <dbReference type="SAM" id="MobiDB-lite"/>
    </source>
</evidence>
<keyword evidence="3" id="KW-0732">Signal</keyword>
<dbReference type="SMART" id="SM00100">
    <property type="entry name" value="cNMP"/>
    <property type="match status" value="2"/>
</dbReference>
<sequence>MRRVLLLTLAVGLAADPIPTVLTSCAPAHAGPGPEPTQPCGFTTAAAATWTNASLDVDWSVATTAVDIATIVDASMGYAVQGAGANMTWLPARVTGAGDNVSVSIPSPAANSVYRLELVAFVHTTIERTIVHASCLVAAPRSFVDLPLAAASSAAPSSESADTSSSPSPPKTLVVALAVSGSVLIALFIVCCWYRTRTTCPNVNPPMPMTPPAPLKWQTQSLGTASDPRTNSSALMRSSRGHAHSTASEPLGDLWRETEGIHVYGGYSRRSIPLDEYFPSPTQSSIATAYDDPRTARDYDGSSSIFSAGESSVDLRSTFGSDLSTHSQPVMTMELPIHERVNAMNLASMAAPDSVIPLFEVADSALLEASFPSHDCAIACDPTWLFLEPLAPAVPTPPVVAPKASALSGERRRLCSDVNCKSQARAFGKCKRHGGSKRCAHAGCDKSVQSRGLCIRTAAAARRWPPCAVVGCDKKAHMKQLCRQHGGGDRCSIPGCDKWVQRRDADGDDEDDGLYASMELSTTYCWKLRQSDQVTEVLVAGHGRTCGLTITLMLPRLLTGIPATVRGLPLRVLNSDKVAPAWTISMTQDPASDALGLSELRAAMETTGIAGVEILASLLQIRWARSLAACDLFSPGTPTLAVPLAGSMMNGSSCIFSATTQLDRPGMHCIYAYVTLLSSTPLDLRFDFAIAQPLELRPSTDRRLSSSWSTDTAPVASSPNASDKWLVIAATCSLFVLALLGLACLCYRKRRNALLSGPRAPSDENAAFASTVVVVTSMPRAMTHVPVIELPTPFVYEYPTAMWAGCPDDRFDDASNDTSFALLAADKGLGTVTRVMYSGTWEMDHAASVVRAAAHLRAKMLPSEKKPMTKAQRLQAILNKKSEQRSAEDVDVLFEWVVKNEATCKLLATICREMTLYNAPPGTVVCYQGDFGDIFYIVLTGQVSLYVAPHEAHTPMEDELRGQLGTYPDEASRKSLGKFVRKIGSGGTFGELAVLDPSAQRTCSVVTNVLTSFICLKRGAYHRLLRASNGDEITYTQFEFIEDLYYFESWSHGDISRLSNKFKLLTVPADSFLLRHGNEANAMYFIFSGVVQESLPMTALIDDAGYVIKYTPVDEKPNKKSKATVASEESVIQAIHFGDLRRKRASLETALYEEHDVCGEHALVFNESHSKVELRAVTDVKALVMDRATWNDVFMIDRLDHILAAQQLFREMALARDNWRQTRIAIASTHPRLLLTISTRSMMKHARTICGWCGSHDHITGDSVCCKVVEAKHQAAIRKQRKKEADDQRILEANADVLMAHKRTPRLLQQKLRLAVQTAVHLKQNKTDLMSPRDQLYRDWQIAATKQKAIAEARGASPKLQVPPTLRASVNSPPKPLRRLGASKPASPRSNNQAAPRQLFFLPHSFDEEHVARRPELVPHLPLRMQNDIAQENLTVVYKTRLLESLKKVQTIAEYRSRRIEVMTQLEAPGDDAPLPLRPRVPRNRRWRRGQPTRLDRRVNRMLRKLWPDELPKIEESLQAIKIGE</sequence>
<evidence type="ECO:0000256" key="2">
    <source>
        <dbReference type="SAM" id="Phobius"/>
    </source>
</evidence>
<dbReference type="PANTHER" id="PTHR23011:SF28">
    <property type="entry name" value="CYCLIC NUCLEOTIDE-BINDING DOMAIN CONTAINING PROTEIN"/>
    <property type="match status" value="1"/>
</dbReference>
<dbReference type="Proteomes" id="UP000030745">
    <property type="component" value="Unassembled WGS sequence"/>
</dbReference>
<dbReference type="InterPro" id="IPR000595">
    <property type="entry name" value="cNMP-bd_dom"/>
</dbReference>
<organism evidence="5 6">
    <name type="scientific">Saprolegnia parasitica (strain CBS 223.65)</name>
    <dbReference type="NCBI Taxonomy" id="695850"/>
    <lineage>
        <taxon>Eukaryota</taxon>
        <taxon>Sar</taxon>
        <taxon>Stramenopiles</taxon>
        <taxon>Oomycota</taxon>
        <taxon>Saprolegniomycetes</taxon>
        <taxon>Saprolegniales</taxon>
        <taxon>Saprolegniaceae</taxon>
        <taxon>Saprolegnia</taxon>
    </lineage>
</organism>
<dbReference type="InterPro" id="IPR018490">
    <property type="entry name" value="cNMP-bd_dom_sf"/>
</dbReference>
<dbReference type="InterPro" id="IPR018488">
    <property type="entry name" value="cNMP-bd_CS"/>
</dbReference>
<dbReference type="PANTHER" id="PTHR23011">
    <property type="entry name" value="CYCLIC NUCLEOTIDE-BINDING DOMAIN CONTAINING PROTEIN"/>
    <property type="match status" value="1"/>
</dbReference>
<dbReference type="GeneID" id="24134479"/>
<dbReference type="SUPFAM" id="SSF51206">
    <property type="entry name" value="cAMP-binding domain-like"/>
    <property type="match status" value="2"/>
</dbReference>
<feature type="compositionally biased region" description="Polar residues" evidence="1">
    <location>
        <begin position="217"/>
        <end position="236"/>
    </location>
</feature>
<dbReference type="VEuPathDB" id="FungiDB:SPRG_12527"/>
<proteinExistence type="predicted"/>
<dbReference type="Pfam" id="PF24906">
    <property type="entry name" value="Zf_WRKY19"/>
    <property type="match status" value="1"/>
</dbReference>
<feature type="transmembrane region" description="Helical" evidence="2">
    <location>
        <begin position="173"/>
        <end position="194"/>
    </location>
</feature>
<feature type="domain" description="Cyclic nucleotide-binding" evidence="4">
    <location>
        <begin position="1046"/>
        <end position="1092"/>
    </location>
</feature>
<feature type="region of interest" description="Disordered" evidence="1">
    <location>
        <begin position="1354"/>
        <end position="1393"/>
    </location>
</feature>
<gene>
    <name evidence="5" type="ORF">SPRG_12527</name>
</gene>
<keyword evidence="2" id="KW-0472">Membrane</keyword>
<dbReference type="PROSITE" id="PS00888">
    <property type="entry name" value="CNMP_BINDING_1"/>
    <property type="match status" value="1"/>
</dbReference>
<feature type="signal peptide" evidence="3">
    <location>
        <begin position="1"/>
        <end position="15"/>
    </location>
</feature>
<evidence type="ECO:0000313" key="5">
    <source>
        <dbReference type="EMBL" id="KDO21484.1"/>
    </source>
</evidence>
<reference evidence="5 6" key="1">
    <citation type="journal article" date="2013" name="PLoS Genet.">
        <title>Distinctive expansion of potential virulence genes in the genome of the oomycete fish pathogen Saprolegnia parasitica.</title>
        <authorList>
            <person name="Jiang R.H."/>
            <person name="de Bruijn I."/>
            <person name="Haas B.J."/>
            <person name="Belmonte R."/>
            <person name="Lobach L."/>
            <person name="Christie J."/>
            <person name="van den Ackerveken G."/>
            <person name="Bottin A."/>
            <person name="Bulone V."/>
            <person name="Diaz-Moreno S.M."/>
            <person name="Dumas B."/>
            <person name="Fan L."/>
            <person name="Gaulin E."/>
            <person name="Govers F."/>
            <person name="Grenville-Briggs L.J."/>
            <person name="Horner N.R."/>
            <person name="Levin J.Z."/>
            <person name="Mammella M."/>
            <person name="Meijer H.J."/>
            <person name="Morris P."/>
            <person name="Nusbaum C."/>
            <person name="Oome S."/>
            <person name="Phillips A.J."/>
            <person name="van Rooyen D."/>
            <person name="Rzeszutek E."/>
            <person name="Saraiva M."/>
            <person name="Secombes C.J."/>
            <person name="Seidl M.F."/>
            <person name="Snel B."/>
            <person name="Stassen J.H."/>
            <person name="Sykes S."/>
            <person name="Tripathy S."/>
            <person name="van den Berg H."/>
            <person name="Vega-Arreguin J.C."/>
            <person name="Wawra S."/>
            <person name="Young S.K."/>
            <person name="Zeng Q."/>
            <person name="Dieguez-Uribeondo J."/>
            <person name="Russ C."/>
            <person name="Tyler B.M."/>
            <person name="van West P."/>
        </authorList>
    </citation>
    <scope>NUCLEOTIDE SEQUENCE [LARGE SCALE GENOMIC DNA]</scope>
    <source>
        <strain evidence="5 6">CBS 223.65</strain>
    </source>
</reference>
<evidence type="ECO:0000256" key="3">
    <source>
        <dbReference type="SAM" id="SignalP"/>
    </source>
</evidence>
<keyword evidence="6" id="KW-1185">Reference proteome</keyword>
<accession>A0A067BSH1</accession>
<dbReference type="OrthoDB" id="2021138at2759"/>
<feature type="region of interest" description="Disordered" evidence="1">
    <location>
        <begin position="217"/>
        <end position="250"/>
    </location>
</feature>
<dbReference type="CDD" id="cd00038">
    <property type="entry name" value="CAP_ED"/>
    <property type="match status" value="2"/>
</dbReference>
<dbReference type="Gene3D" id="2.60.120.10">
    <property type="entry name" value="Jelly Rolls"/>
    <property type="match status" value="2"/>
</dbReference>
<feature type="domain" description="Cyclic nucleotide-binding" evidence="4">
    <location>
        <begin position="917"/>
        <end position="1025"/>
    </location>
</feature>
<evidence type="ECO:0000259" key="4">
    <source>
        <dbReference type="PROSITE" id="PS50042"/>
    </source>
</evidence>
<dbReference type="KEGG" id="spar:SPRG_12527"/>
<feature type="chain" id="PRO_5013130735" description="Cyclic nucleotide-binding domain-containing protein" evidence="3">
    <location>
        <begin position="16"/>
        <end position="1525"/>
    </location>
</feature>
<protein>
    <recommendedName>
        <fullName evidence="4">Cyclic nucleotide-binding domain-containing protein</fullName>
    </recommendedName>
</protein>
<keyword evidence="2" id="KW-1133">Transmembrane helix</keyword>
<dbReference type="EMBL" id="KK583287">
    <property type="protein sequence ID" value="KDO21484.1"/>
    <property type="molecule type" value="Genomic_DNA"/>
</dbReference>
<dbReference type="STRING" id="695850.A0A067BSH1"/>
<dbReference type="InterPro" id="IPR056866">
    <property type="entry name" value="Znf_WRKY19"/>
</dbReference>
<dbReference type="RefSeq" id="XP_012207828.1">
    <property type="nucleotide sequence ID" value="XM_012352438.1"/>
</dbReference>